<sequence>MNKTILFIVICFAFLTSAQAQKSQRIVVGAERINMYLPILQGKRVAVLTNQTGRIGNENIVDFLHNKGVNIVTIFSPEHGFRGKADAGEKVGNSIDAQTGIPIHSLYGGTAGKMMDSVMQSIDIVLFDLQDVGLRYYTYLTTMVHVMNACAVHHVKMIVLDRPNPNGFYVDGPVLDMKYKSGVGSVPVPVVHGMTLGELARMINGEKWLTNGVQCDLTVIPCLHYTHAMHYQLPVKPSPNLPNMRSVYLYPSLCYFEATPVSVGRGTDAPFQQFGNPRMKGYSYSFTPRSMPGATNPPCANQCCYGVDLQKTPADNVLFKNGIDLTYLIKAYRNLNMGDDFFSPFFERLIGVGYVRQMIEAGASASAIKARWKSDDKKFEQERRPYLLYPER</sequence>
<accession>A0A7W5DSF1</accession>
<evidence type="ECO:0000259" key="3">
    <source>
        <dbReference type="Pfam" id="PF20732"/>
    </source>
</evidence>
<reference evidence="4 5" key="1">
    <citation type="submission" date="2020-08" db="EMBL/GenBank/DDBJ databases">
        <title>Genomic Encyclopedia of Type Strains, Phase IV (KMG-IV): sequencing the most valuable type-strain genomes for metagenomic binning, comparative biology and taxonomic classification.</title>
        <authorList>
            <person name="Goeker M."/>
        </authorList>
    </citation>
    <scope>NUCLEOTIDE SEQUENCE [LARGE SCALE GENOMIC DNA]</scope>
    <source>
        <strain evidence="4 5">DSM 27471</strain>
    </source>
</reference>
<dbReference type="InterPro" id="IPR048503">
    <property type="entry name" value="NamZ_C"/>
</dbReference>
<feature type="domain" description="Peptidoglycan beta-N-acetylmuramidase NamZ N-terminal" evidence="2">
    <location>
        <begin position="45"/>
        <end position="244"/>
    </location>
</feature>
<dbReference type="Pfam" id="PF20732">
    <property type="entry name" value="NamZ_C"/>
    <property type="match status" value="1"/>
</dbReference>
<feature type="chain" id="PRO_5030827591" evidence="1">
    <location>
        <begin position="21"/>
        <end position="392"/>
    </location>
</feature>
<protein>
    <submittedName>
        <fullName evidence="4">Uncharacterized protein YbbC (DUF1343 family)</fullName>
    </submittedName>
</protein>
<evidence type="ECO:0000313" key="4">
    <source>
        <dbReference type="EMBL" id="MBB3188197.1"/>
    </source>
</evidence>
<dbReference type="RefSeq" id="WP_183413969.1">
    <property type="nucleotide sequence ID" value="NZ_JACHYB010000002.1"/>
</dbReference>
<dbReference type="Pfam" id="PF07075">
    <property type="entry name" value="NamZ_N"/>
    <property type="match status" value="1"/>
</dbReference>
<comment type="caution">
    <text evidence="4">The sequence shown here is derived from an EMBL/GenBank/DDBJ whole genome shotgun (WGS) entry which is preliminary data.</text>
</comment>
<evidence type="ECO:0000313" key="5">
    <source>
        <dbReference type="Proteomes" id="UP000544222"/>
    </source>
</evidence>
<dbReference type="InterPro" id="IPR008302">
    <property type="entry name" value="NamZ"/>
</dbReference>
<feature type="signal peptide" evidence="1">
    <location>
        <begin position="1"/>
        <end position="20"/>
    </location>
</feature>
<dbReference type="EMBL" id="JACHYB010000002">
    <property type="protein sequence ID" value="MBB3188197.1"/>
    <property type="molecule type" value="Genomic_DNA"/>
</dbReference>
<feature type="domain" description="Peptidoglycan beta-N-acetylmuramidase NamZ C-terminal" evidence="3">
    <location>
        <begin position="248"/>
        <end position="389"/>
    </location>
</feature>
<organism evidence="4 5">
    <name type="scientific">Microbacter margulisiae</name>
    <dbReference type="NCBI Taxonomy" id="1350067"/>
    <lineage>
        <taxon>Bacteria</taxon>
        <taxon>Pseudomonadati</taxon>
        <taxon>Bacteroidota</taxon>
        <taxon>Bacteroidia</taxon>
        <taxon>Bacteroidales</taxon>
        <taxon>Porphyromonadaceae</taxon>
        <taxon>Microbacter</taxon>
    </lineage>
</organism>
<evidence type="ECO:0000256" key="1">
    <source>
        <dbReference type="SAM" id="SignalP"/>
    </source>
</evidence>
<dbReference type="Gene3D" id="3.40.50.12170">
    <property type="entry name" value="Uncharacterised protein PF07075, DUF1343"/>
    <property type="match status" value="1"/>
</dbReference>
<dbReference type="PANTHER" id="PTHR42915">
    <property type="entry name" value="HYPOTHETICAL 460 KDA PROTEIN IN FEUA-SIGW INTERGENIC REGION [PRECURSOR]"/>
    <property type="match status" value="1"/>
</dbReference>
<evidence type="ECO:0000259" key="2">
    <source>
        <dbReference type="Pfam" id="PF07075"/>
    </source>
</evidence>
<gene>
    <name evidence="4" type="ORF">FHX64_002395</name>
</gene>
<name>A0A7W5DSF1_9PORP</name>
<proteinExistence type="predicted"/>
<dbReference type="AlphaFoldDB" id="A0A7W5DSF1"/>
<keyword evidence="1" id="KW-0732">Signal</keyword>
<dbReference type="GO" id="GO:0033922">
    <property type="term" value="F:peptidoglycan beta-N-acetylmuramidase activity"/>
    <property type="evidence" value="ECO:0007669"/>
    <property type="project" value="InterPro"/>
</dbReference>
<keyword evidence="5" id="KW-1185">Reference proteome</keyword>
<dbReference type="PANTHER" id="PTHR42915:SF1">
    <property type="entry name" value="PEPTIDOGLYCAN BETA-N-ACETYLMURAMIDASE NAMZ"/>
    <property type="match status" value="1"/>
</dbReference>
<dbReference type="Gene3D" id="3.90.1150.140">
    <property type="match status" value="1"/>
</dbReference>
<dbReference type="Proteomes" id="UP000544222">
    <property type="component" value="Unassembled WGS sequence"/>
</dbReference>
<dbReference type="PIRSF" id="PIRSF016719">
    <property type="entry name" value="UCP016719"/>
    <property type="match status" value="1"/>
</dbReference>
<dbReference type="InterPro" id="IPR048502">
    <property type="entry name" value="NamZ_N"/>
</dbReference>